<evidence type="ECO:0000313" key="2">
    <source>
        <dbReference type="EMBL" id="KAF8790326.1"/>
    </source>
</evidence>
<keyword evidence="3" id="KW-1185">Reference proteome</keyword>
<dbReference type="Pfam" id="PF16984">
    <property type="entry name" value="Grp7_allergen"/>
    <property type="match status" value="1"/>
</dbReference>
<keyword evidence="1" id="KW-0732">Signal</keyword>
<evidence type="ECO:0000256" key="1">
    <source>
        <dbReference type="SAM" id="SignalP"/>
    </source>
</evidence>
<dbReference type="InterPro" id="IPR038606">
    <property type="entry name" value="To_sf"/>
</dbReference>
<protein>
    <submittedName>
        <fullName evidence="2">Mite allergen Der f 7 like protein</fullName>
    </submittedName>
</protein>
<dbReference type="Pfam" id="PF06585">
    <property type="entry name" value="JHBP"/>
    <property type="match status" value="2"/>
</dbReference>
<dbReference type="Gene3D" id="3.15.10.30">
    <property type="entry name" value="Haemolymph juvenile hormone binding protein"/>
    <property type="match status" value="2"/>
</dbReference>
<organism evidence="2 3">
    <name type="scientific">Argiope bruennichi</name>
    <name type="common">Wasp spider</name>
    <name type="synonym">Aranea bruennichi</name>
    <dbReference type="NCBI Taxonomy" id="94029"/>
    <lineage>
        <taxon>Eukaryota</taxon>
        <taxon>Metazoa</taxon>
        <taxon>Ecdysozoa</taxon>
        <taxon>Arthropoda</taxon>
        <taxon>Chelicerata</taxon>
        <taxon>Arachnida</taxon>
        <taxon>Araneae</taxon>
        <taxon>Araneomorphae</taxon>
        <taxon>Entelegynae</taxon>
        <taxon>Araneoidea</taxon>
        <taxon>Araneidae</taxon>
        <taxon>Argiope</taxon>
    </lineage>
</organism>
<dbReference type="Proteomes" id="UP000807504">
    <property type="component" value="Unassembled WGS sequence"/>
</dbReference>
<dbReference type="PANTHER" id="PTHR11008:SF9">
    <property type="entry name" value="PROTEIN TAKEOUT-LIKE PROTEIN"/>
    <property type="match status" value="1"/>
</dbReference>
<proteinExistence type="predicted"/>
<name>A0A8T0FH74_ARGBR</name>
<feature type="signal peptide" evidence="1">
    <location>
        <begin position="1"/>
        <end position="18"/>
    </location>
</feature>
<comment type="caution">
    <text evidence="2">The sequence shown here is derived from an EMBL/GenBank/DDBJ whole genome shotgun (WGS) entry which is preliminary data.</text>
</comment>
<dbReference type="PANTHER" id="PTHR11008">
    <property type="entry name" value="PROTEIN TAKEOUT-LIKE PROTEIN"/>
    <property type="match status" value="1"/>
</dbReference>
<feature type="chain" id="PRO_5035754941" evidence="1">
    <location>
        <begin position="19"/>
        <end position="635"/>
    </location>
</feature>
<dbReference type="InterPro" id="IPR038602">
    <property type="entry name" value="Mite_allergen_7_sf"/>
</dbReference>
<dbReference type="InterPro" id="IPR020234">
    <property type="entry name" value="Mite_allergen_group-7"/>
</dbReference>
<dbReference type="AlphaFoldDB" id="A0A8T0FH74"/>
<reference evidence="2" key="1">
    <citation type="journal article" date="2020" name="bioRxiv">
        <title>Chromosome-level reference genome of the European wasp spider Argiope bruennichi: a resource for studies on range expansion and evolutionary adaptation.</title>
        <authorList>
            <person name="Sheffer M.M."/>
            <person name="Hoppe A."/>
            <person name="Krehenwinkel H."/>
            <person name="Uhl G."/>
            <person name="Kuss A.W."/>
            <person name="Jensen L."/>
            <person name="Jensen C."/>
            <person name="Gillespie R.G."/>
            <person name="Hoff K.J."/>
            <person name="Prost S."/>
        </authorList>
    </citation>
    <scope>NUCLEOTIDE SEQUENCE</scope>
</reference>
<dbReference type="EMBL" id="JABXBU010000011">
    <property type="protein sequence ID" value="KAF8790326.1"/>
    <property type="molecule type" value="Genomic_DNA"/>
</dbReference>
<dbReference type="InterPro" id="IPR010562">
    <property type="entry name" value="Haemolymph_juvenile_hormone-bd"/>
</dbReference>
<dbReference type="Gene3D" id="3.15.10.50">
    <property type="match status" value="1"/>
</dbReference>
<gene>
    <name evidence="2" type="ORF">HNY73_005368</name>
</gene>
<evidence type="ECO:0000313" key="3">
    <source>
        <dbReference type="Proteomes" id="UP000807504"/>
    </source>
</evidence>
<reference evidence="2" key="2">
    <citation type="submission" date="2020-06" db="EMBL/GenBank/DDBJ databases">
        <authorList>
            <person name="Sheffer M."/>
        </authorList>
    </citation>
    <scope>NUCLEOTIDE SEQUENCE</scope>
</reference>
<dbReference type="SMART" id="SM00700">
    <property type="entry name" value="JHBP"/>
    <property type="match status" value="1"/>
</dbReference>
<accession>A0A8T0FH74</accession>
<sequence>MRALLAVSFIILVLKTSARDISSESVHQRVEPDPDLENYLREAIENFREQMKEGIPAINMPVLDPLELKNLDINVAENLATMDLSIKTITVAGLSSFEFHHIYPDLESFFLQVNLTLPNVTSWGLYSLTGKLLKIFPLKGNGNFQINVTEGEIGGTGQLEFIDNTLQMTKLELEFTWKKLEVFLENFLGGGKFSEVLQKIIPSAGKSVFDNFKPKILKLMNEALINALTVRCLSIFNIMHLSPNLEEMYLAINLTLPEIYVHGQYRVDGKLVKIFPIYGQGYFDLNATDINISGVGKLGFTTDTVQMELLKLDLYWEHLAVFMENFLGGGSFSEVLQRIVPNVGRDIFNVYKPLMLEKMETCLTDRINNKLNQPFVKDIIKDITNNTYVLKTTEDKIWKLIGLSSWNLSRDFSKMKTIIYATLLLCICGTTFCKDEELQKRVNDYIDDFIQKATNGSGGFIDPLPLDELKKGFEREIGFVRVKGEAKLYNGKIYGLSTMKRKGNATVLNLDDMLIISTELIFKKLNATYKGALLLNDAGPTISLNAKVGRSQVSMIIIAPAEGGKAEMMSFSINKLQDIRVSIWGLGPMGWAASIMSTLALNALEKPVAKASSIKVMEHFMKEIEKVPFPGKAAE</sequence>